<evidence type="ECO:0000256" key="1">
    <source>
        <dbReference type="SAM" id="MobiDB-lite"/>
    </source>
</evidence>
<keyword evidence="3" id="KW-1185">Reference proteome</keyword>
<feature type="region of interest" description="Disordered" evidence="1">
    <location>
        <begin position="32"/>
        <end position="86"/>
    </location>
</feature>
<name>A0ABP5E6T9_9PSEU</name>
<proteinExistence type="predicted"/>
<sequence length="86" mass="9183">MRVDSGEMGGGEAAGAWSLKVTFGASDAPIPPLTAHGTTHGTAHGTATPMPWLVNKQIRRAQQDRPSSGGARPYFHPWQDVPRGHR</sequence>
<evidence type="ECO:0000313" key="2">
    <source>
        <dbReference type="EMBL" id="GAA1992200.1"/>
    </source>
</evidence>
<reference evidence="3" key="1">
    <citation type="journal article" date="2019" name="Int. J. Syst. Evol. Microbiol.">
        <title>The Global Catalogue of Microorganisms (GCM) 10K type strain sequencing project: providing services to taxonomists for standard genome sequencing and annotation.</title>
        <authorList>
            <consortium name="The Broad Institute Genomics Platform"/>
            <consortium name="The Broad Institute Genome Sequencing Center for Infectious Disease"/>
            <person name="Wu L."/>
            <person name="Ma J."/>
        </authorList>
    </citation>
    <scope>NUCLEOTIDE SEQUENCE [LARGE SCALE GENOMIC DNA]</scope>
    <source>
        <strain evidence="3">JCM 14545</strain>
    </source>
</reference>
<comment type="caution">
    <text evidence="2">The sequence shown here is derived from an EMBL/GenBank/DDBJ whole genome shotgun (WGS) entry which is preliminary data.</text>
</comment>
<protein>
    <submittedName>
        <fullName evidence="2">Uncharacterized protein</fullName>
    </submittedName>
</protein>
<organism evidence="2 3">
    <name type="scientific">Amycolatopsis minnesotensis</name>
    <dbReference type="NCBI Taxonomy" id="337894"/>
    <lineage>
        <taxon>Bacteria</taxon>
        <taxon>Bacillati</taxon>
        <taxon>Actinomycetota</taxon>
        <taxon>Actinomycetes</taxon>
        <taxon>Pseudonocardiales</taxon>
        <taxon>Pseudonocardiaceae</taxon>
        <taxon>Amycolatopsis</taxon>
    </lineage>
</organism>
<dbReference type="EMBL" id="BAAANN010000063">
    <property type="protein sequence ID" value="GAA1992200.1"/>
    <property type="molecule type" value="Genomic_DNA"/>
</dbReference>
<evidence type="ECO:0000313" key="3">
    <source>
        <dbReference type="Proteomes" id="UP001501116"/>
    </source>
</evidence>
<dbReference type="Proteomes" id="UP001501116">
    <property type="component" value="Unassembled WGS sequence"/>
</dbReference>
<feature type="compositionally biased region" description="Low complexity" evidence="1">
    <location>
        <begin position="34"/>
        <end position="48"/>
    </location>
</feature>
<gene>
    <name evidence="2" type="ORF">GCM10009754_83860</name>
</gene>
<accession>A0ABP5E6T9</accession>